<dbReference type="EMBL" id="CP092427">
    <property type="protein sequence ID" value="ULP36614.1"/>
    <property type="molecule type" value="Genomic_DNA"/>
</dbReference>
<keyword evidence="1" id="KW-0812">Transmembrane</keyword>
<protein>
    <recommendedName>
        <fullName evidence="4">MFS transporter</fullName>
    </recommendedName>
</protein>
<evidence type="ECO:0000256" key="1">
    <source>
        <dbReference type="SAM" id="Phobius"/>
    </source>
</evidence>
<keyword evidence="1" id="KW-0472">Membrane</keyword>
<evidence type="ECO:0000313" key="3">
    <source>
        <dbReference type="Proteomes" id="UP001055159"/>
    </source>
</evidence>
<keyword evidence="3" id="KW-1185">Reference proteome</keyword>
<dbReference type="Proteomes" id="UP001055159">
    <property type="component" value="Chromosome"/>
</dbReference>
<evidence type="ECO:0000313" key="2">
    <source>
        <dbReference type="EMBL" id="ULP36614.1"/>
    </source>
</evidence>
<feature type="transmembrane region" description="Helical" evidence="1">
    <location>
        <begin position="42"/>
        <end position="60"/>
    </location>
</feature>
<proteinExistence type="predicted"/>
<evidence type="ECO:0008006" key="4">
    <source>
        <dbReference type="Google" id="ProtNLM"/>
    </source>
</evidence>
<organism evidence="2 3">
    <name type="scientific">Mycolicibacterium rufum</name>
    <dbReference type="NCBI Taxonomy" id="318424"/>
    <lineage>
        <taxon>Bacteria</taxon>
        <taxon>Bacillati</taxon>
        <taxon>Actinomycetota</taxon>
        <taxon>Actinomycetes</taxon>
        <taxon>Mycobacteriales</taxon>
        <taxon>Mycobacteriaceae</taxon>
        <taxon>Mycolicibacterium</taxon>
    </lineage>
</organism>
<gene>
    <name evidence="2" type="ORF">MJO55_26145</name>
</gene>
<accession>A0ABY3UHQ9</accession>
<sequence>MSNRAVRQEAWLRGGAAGLLTPALTLAAHAVAGGGLPSGPAAVQMLLIAVTVAVTAAMLTRTGDVRLMALLLAAGQVVGHGALGAAAHHVHADAAPPWLMAAAHLAAVLVGAVLISVGDRLCRMLSRVVRQALVYLPSRVSATPAVGAAQADQPLFSSLALVSSVSHRGPPVTG</sequence>
<feature type="transmembrane region" description="Helical" evidence="1">
    <location>
        <begin position="67"/>
        <end position="86"/>
    </location>
</feature>
<keyword evidence="1" id="KW-1133">Transmembrane helix</keyword>
<feature type="transmembrane region" description="Helical" evidence="1">
    <location>
        <begin position="98"/>
        <end position="117"/>
    </location>
</feature>
<reference evidence="2" key="1">
    <citation type="submission" date="2022-08" db="EMBL/GenBank/DDBJ databases">
        <title>Whole genome sequencing of non-tuberculosis mycobacteria type-strains.</title>
        <authorList>
            <person name="Igarashi Y."/>
            <person name="Osugi A."/>
            <person name="Mitarai S."/>
        </authorList>
    </citation>
    <scope>NUCLEOTIDE SEQUENCE</scope>
    <source>
        <strain evidence="2">JCM 16372</strain>
    </source>
</reference>
<dbReference type="RefSeq" id="WP_239735539.1">
    <property type="nucleotide sequence ID" value="NZ_CP092427.2"/>
</dbReference>
<name>A0ABY3UHQ9_9MYCO</name>